<dbReference type="GO" id="GO:0000166">
    <property type="term" value="F:nucleotide binding"/>
    <property type="evidence" value="ECO:0007669"/>
    <property type="project" value="InterPro"/>
</dbReference>
<dbReference type="GO" id="GO:0003676">
    <property type="term" value="F:nucleic acid binding"/>
    <property type="evidence" value="ECO:0007669"/>
    <property type="project" value="InterPro"/>
</dbReference>
<dbReference type="PANTHER" id="PTHR47649:SF1">
    <property type="entry name" value="RIBONUCLEASE D"/>
    <property type="match status" value="1"/>
</dbReference>
<dbReference type="GO" id="GO:0008408">
    <property type="term" value="F:3'-5' exonuclease activity"/>
    <property type="evidence" value="ECO:0007669"/>
    <property type="project" value="InterPro"/>
</dbReference>
<dbReference type="InterPro" id="IPR036397">
    <property type="entry name" value="RNaseH_sf"/>
</dbReference>
<keyword evidence="5" id="KW-0269">Exonuclease</keyword>
<evidence type="ECO:0000259" key="6">
    <source>
        <dbReference type="PROSITE" id="PS50967"/>
    </source>
</evidence>
<gene>
    <name evidence="7" type="ORF">METZ01_LOCUS37458</name>
</gene>
<keyword evidence="2" id="KW-0819">tRNA processing</keyword>
<dbReference type="NCBIfam" id="TIGR01388">
    <property type="entry name" value="rnd"/>
    <property type="match status" value="1"/>
</dbReference>
<feature type="domain" description="HRDC" evidence="6">
    <location>
        <begin position="219"/>
        <end position="303"/>
    </location>
</feature>
<dbReference type="InterPro" id="IPR044876">
    <property type="entry name" value="HRDC_dom_sf"/>
</dbReference>
<organism evidence="7">
    <name type="scientific">marine metagenome</name>
    <dbReference type="NCBI Taxonomy" id="408172"/>
    <lineage>
        <taxon>unclassified sequences</taxon>
        <taxon>metagenomes</taxon>
        <taxon>ecological metagenomes</taxon>
    </lineage>
</organism>
<dbReference type="SUPFAM" id="SSF53098">
    <property type="entry name" value="Ribonuclease H-like"/>
    <property type="match status" value="1"/>
</dbReference>
<keyword evidence="3" id="KW-0540">Nuclease</keyword>
<dbReference type="InterPro" id="IPR012337">
    <property type="entry name" value="RNaseH-like_sf"/>
</dbReference>
<dbReference type="AlphaFoldDB" id="A0A381R054"/>
<dbReference type="Pfam" id="PF00570">
    <property type="entry name" value="HRDC"/>
    <property type="match status" value="1"/>
</dbReference>
<dbReference type="InterPro" id="IPR002562">
    <property type="entry name" value="3'-5'_exonuclease_dom"/>
</dbReference>
<dbReference type="GO" id="GO:0033890">
    <property type="term" value="F:ribonuclease D activity"/>
    <property type="evidence" value="ECO:0007669"/>
    <property type="project" value="InterPro"/>
</dbReference>
<evidence type="ECO:0000256" key="2">
    <source>
        <dbReference type="ARBA" id="ARBA00022694"/>
    </source>
</evidence>
<reference evidence="7" key="1">
    <citation type="submission" date="2018-05" db="EMBL/GenBank/DDBJ databases">
        <authorList>
            <person name="Lanie J.A."/>
            <person name="Ng W.-L."/>
            <person name="Kazmierczak K.M."/>
            <person name="Andrzejewski T.M."/>
            <person name="Davidsen T.M."/>
            <person name="Wayne K.J."/>
            <person name="Tettelin H."/>
            <person name="Glass J.I."/>
            <person name="Rusch D."/>
            <person name="Podicherti R."/>
            <person name="Tsui H.-C.T."/>
            <person name="Winkler M.E."/>
        </authorList>
    </citation>
    <scope>NUCLEOTIDE SEQUENCE</scope>
</reference>
<dbReference type="InterPro" id="IPR006292">
    <property type="entry name" value="RNase_D"/>
</dbReference>
<name>A0A381R054_9ZZZZ</name>
<evidence type="ECO:0000256" key="3">
    <source>
        <dbReference type="ARBA" id="ARBA00022722"/>
    </source>
</evidence>
<dbReference type="EMBL" id="UINC01001598">
    <property type="protein sequence ID" value="SUZ84604.1"/>
    <property type="molecule type" value="Genomic_DNA"/>
</dbReference>
<dbReference type="InterPro" id="IPR010997">
    <property type="entry name" value="HRDC-like_sf"/>
</dbReference>
<evidence type="ECO:0000256" key="5">
    <source>
        <dbReference type="ARBA" id="ARBA00022839"/>
    </source>
</evidence>
<evidence type="ECO:0000313" key="7">
    <source>
        <dbReference type="EMBL" id="SUZ84604.1"/>
    </source>
</evidence>
<dbReference type="Gene3D" id="3.30.420.10">
    <property type="entry name" value="Ribonuclease H-like superfamily/Ribonuclease H"/>
    <property type="match status" value="1"/>
</dbReference>
<dbReference type="SMART" id="SM00474">
    <property type="entry name" value="35EXOc"/>
    <property type="match status" value="1"/>
</dbReference>
<dbReference type="InterPro" id="IPR002121">
    <property type="entry name" value="HRDC_dom"/>
</dbReference>
<proteinExistence type="predicted"/>
<evidence type="ECO:0000256" key="1">
    <source>
        <dbReference type="ARBA" id="ARBA00022490"/>
    </source>
</evidence>
<dbReference type="Gene3D" id="1.10.150.80">
    <property type="entry name" value="HRDC domain"/>
    <property type="match status" value="2"/>
</dbReference>
<dbReference type="GO" id="GO:0008033">
    <property type="term" value="P:tRNA processing"/>
    <property type="evidence" value="ECO:0007669"/>
    <property type="project" value="UniProtKB-KW"/>
</dbReference>
<dbReference type="Pfam" id="PF01612">
    <property type="entry name" value="DNA_pol_A_exo1"/>
    <property type="match status" value="1"/>
</dbReference>
<dbReference type="InterPro" id="IPR051086">
    <property type="entry name" value="RNase_D-like"/>
</dbReference>
<protein>
    <recommendedName>
        <fullName evidence="6">HRDC domain-containing protein</fullName>
    </recommendedName>
</protein>
<accession>A0A381R054</accession>
<sequence length="385" mass="44078">MISASNTPLNLIQDTNRFSELCERWRSLPFIAIDTEFIRTNTFYPKIGLLQIADHSECYLIDPLHIEDWSCFADLLAEPNCTFVIHSCGEDLNLLSTSIGNVPHSVFDTQIAAAFLEMGYSVSYQALVAKLLNTDLSKDETRSNWLNRPLSKAQLLYAANDVCYLLQLQAMLYEQLAAKGKLSWLKSECKFLVDSVGEVENTSNWQRTYTNISNAWKLDNQGLQYLQALCYWREDTARKRDKPRNWIAKDADLFGIAQHMAVSSECSLEVINSLRLSDKRLLNKYGGQIFKVLEMQNEVSDDTDAQLLTRPLSMSMRAKLKECQHVVETQSKKHGIAPELLARKKILQNQLLMYKKTGKLLWKGELATWRKEILEPEFIGIYSEA</sequence>
<keyword evidence="4" id="KW-0378">Hydrolase</keyword>
<keyword evidence="1" id="KW-0963">Cytoplasm</keyword>
<evidence type="ECO:0000256" key="4">
    <source>
        <dbReference type="ARBA" id="ARBA00022801"/>
    </source>
</evidence>
<dbReference type="CDD" id="cd06142">
    <property type="entry name" value="RNaseD_exo"/>
    <property type="match status" value="1"/>
</dbReference>
<dbReference type="PROSITE" id="PS50967">
    <property type="entry name" value="HRDC"/>
    <property type="match status" value="1"/>
</dbReference>
<dbReference type="PANTHER" id="PTHR47649">
    <property type="entry name" value="RIBONUCLEASE D"/>
    <property type="match status" value="1"/>
</dbReference>
<dbReference type="SUPFAM" id="SSF47819">
    <property type="entry name" value="HRDC-like"/>
    <property type="match status" value="2"/>
</dbReference>